<accession>A0A4Y7PXW7</accession>
<keyword evidence="2" id="KW-1133">Transmembrane helix</keyword>
<keyword evidence="1" id="KW-0175">Coiled coil</keyword>
<feature type="transmembrane region" description="Helical" evidence="2">
    <location>
        <begin position="12"/>
        <end position="30"/>
    </location>
</feature>
<evidence type="ECO:0000256" key="2">
    <source>
        <dbReference type="SAM" id="Phobius"/>
    </source>
</evidence>
<organism evidence="3 4">
    <name type="scientific">Rickenella mellea</name>
    <dbReference type="NCBI Taxonomy" id="50990"/>
    <lineage>
        <taxon>Eukaryota</taxon>
        <taxon>Fungi</taxon>
        <taxon>Dikarya</taxon>
        <taxon>Basidiomycota</taxon>
        <taxon>Agaricomycotina</taxon>
        <taxon>Agaricomycetes</taxon>
        <taxon>Hymenochaetales</taxon>
        <taxon>Rickenellaceae</taxon>
        <taxon>Rickenella</taxon>
    </lineage>
</organism>
<gene>
    <name evidence="3" type="ORF">BD410DRAFT_805255</name>
</gene>
<evidence type="ECO:0000313" key="4">
    <source>
        <dbReference type="Proteomes" id="UP000294933"/>
    </source>
</evidence>
<dbReference type="EMBL" id="ML170191">
    <property type="protein sequence ID" value="TDL19995.1"/>
    <property type="molecule type" value="Genomic_DNA"/>
</dbReference>
<keyword evidence="2" id="KW-0472">Membrane</keyword>
<reference evidence="3 4" key="1">
    <citation type="submission" date="2018-06" db="EMBL/GenBank/DDBJ databases">
        <title>A transcriptomic atlas of mushroom development highlights an independent origin of complex multicellularity.</title>
        <authorList>
            <consortium name="DOE Joint Genome Institute"/>
            <person name="Krizsan K."/>
            <person name="Almasi E."/>
            <person name="Merenyi Z."/>
            <person name="Sahu N."/>
            <person name="Viragh M."/>
            <person name="Koszo T."/>
            <person name="Mondo S."/>
            <person name="Kiss B."/>
            <person name="Balint B."/>
            <person name="Kues U."/>
            <person name="Barry K."/>
            <person name="Hegedus J.C."/>
            <person name="Henrissat B."/>
            <person name="Johnson J."/>
            <person name="Lipzen A."/>
            <person name="Ohm R."/>
            <person name="Nagy I."/>
            <person name="Pangilinan J."/>
            <person name="Yan J."/>
            <person name="Xiong Y."/>
            <person name="Grigoriev I.V."/>
            <person name="Hibbett D.S."/>
            <person name="Nagy L.G."/>
        </authorList>
    </citation>
    <scope>NUCLEOTIDE SEQUENCE [LARGE SCALE GENOMIC DNA]</scope>
    <source>
        <strain evidence="3 4">SZMC22713</strain>
    </source>
</reference>
<protein>
    <submittedName>
        <fullName evidence="3">Uncharacterized protein</fullName>
    </submittedName>
</protein>
<sequence length="193" mass="22340">MPSPTPTILARFVAFTVMLSVQLLPIIFSLEDENNHLEAELELLRSSVQDVRDEATRALPSDRWEYEVSIPFIPSLRLGRTNGSQLSKLRAEVNPLSYAHNMLSRREKLLFVVPFALIIVYGLPKLRERFMLAKRADQLRKILAYNEEVLKEIRDIYLVRQKVVAEFLHIFGLESEYEAHYLMKQHDASLDGT</sequence>
<keyword evidence="4" id="KW-1185">Reference proteome</keyword>
<evidence type="ECO:0000256" key="1">
    <source>
        <dbReference type="SAM" id="Coils"/>
    </source>
</evidence>
<evidence type="ECO:0000313" key="3">
    <source>
        <dbReference type="EMBL" id="TDL19995.1"/>
    </source>
</evidence>
<proteinExistence type="predicted"/>
<dbReference type="AlphaFoldDB" id="A0A4Y7PXW7"/>
<dbReference type="Proteomes" id="UP000294933">
    <property type="component" value="Unassembled WGS sequence"/>
</dbReference>
<name>A0A4Y7PXW7_9AGAM</name>
<feature type="coiled-coil region" evidence="1">
    <location>
        <begin position="27"/>
        <end position="54"/>
    </location>
</feature>
<feature type="transmembrane region" description="Helical" evidence="2">
    <location>
        <begin position="109"/>
        <end position="126"/>
    </location>
</feature>
<dbReference type="VEuPathDB" id="FungiDB:BD410DRAFT_805255"/>
<keyword evidence="2" id="KW-0812">Transmembrane</keyword>